<evidence type="ECO:0000256" key="1">
    <source>
        <dbReference type="SAM" id="MobiDB-lite"/>
    </source>
</evidence>
<feature type="region of interest" description="Disordered" evidence="1">
    <location>
        <begin position="197"/>
        <end position="252"/>
    </location>
</feature>
<proteinExistence type="predicted"/>
<protein>
    <submittedName>
        <fullName evidence="2">Uncharacterized protein</fullName>
    </submittedName>
</protein>
<sequence>MDRYVAVYGVVSCLVASAPPLLAYLTAMQLPRCTLYYLRYDANASPANPPKHQAPLCTTCSRAGSSPDLMPSGDSNQYMALQHYARNKRHLSETEMDAERGRRKSRGQVLHLPLIRSPFSEEAPSSTLDAVTPARDTPPLPQRHRPAAAVPYTRFYKSLAVNDTTIKAAICKEERYLPTGLTNADTTRLRLHSILSEHQHQPGSATSRVCGAIPSSSHVSTRPVRPSQDIARRRNNPPQLKIQGKTERHTPT</sequence>
<accession>A0A135T072</accession>
<evidence type="ECO:0000313" key="3">
    <source>
        <dbReference type="Proteomes" id="UP000070121"/>
    </source>
</evidence>
<dbReference type="AlphaFoldDB" id="A0A135T072"/>
<feature type="region of interest" description="Disordered" evidence="1">
    <location>
        <begin position="121"/>
        <end position="145"/>
    </location>
</feature>
<gene>
    <name evidence="2" type="ORF">CSAL01_01065</name>
</gene>
<dbReference type="EMBL" id="JFFI01002158">
    <property type="protein sequence ID" value="KXH41563.1"/>
    <property type="molecule type" value="Genomic_DNA"/>
</dbReference>
<evidence type="ECO:0000313" key="2">
    <source>
        <dbReference type="EMBL" id="KXH41563.1"/>
    </source>
</evidence>
<dbReference type="Proteomes" id="UP000070121">
    <property type="component" value="Unassembled WGS sequence"/>
</dbReference>
<reference evidence="2 3" key="1">
    <citation type="submission" date="2014-02" db="EMBL/GenBank/DDBJ databases">
        <title>The genome sequence of Colletotrichum salicis CBS 607.94.</title>
        <authorList>
            <person name="Baroncelli R."/>
            <person name="Thon M.R."/>
        </authorList>
    </citation>
    <scope>NUCLEOTIDE SEQUENCE [LARGE SCALE GENOMIC DNA]</scope>
    <source>
        <strain evidence="2 3">CBS 607.94</strain>
    </source>
</reference>
<name>A0A135T072_9PEZI</name>
<comment type="caution">
    <text evidence="2">The sequence shown here is derived from an EMBL/GenBank/DDBJ whole genome shotgun (WGS) entry which is preliminary data.</text>
</comment>
<keyword evidence="3" id="KW-1185">Reference proteome</keyword>
<organism evidence="2 3">
    <name type="scientific">Colletotrichum salicis</name>
    <dbReference type="NCBI Taxonomy" id="1209931"/>
    <lineage>
        <taxon>Eukaryota</taxon>
        <taxon>Fungi</taxon>
        <taxon>Dikarya</taxon>
        <taxon>Ascomycota</taxon>
        <taxon>Pezizomycotina</taxon>
        <taxon>Sordariomycetes</taxon>
        <taxon>Hypocreomycetidae</taxon>
        <taxon>Glomerellales</taxon>
        <taxon>Glomerellaceae</taxon>
        <taxon>Colletotrichum</taxon>
        <taxon>Colletotrichum acutatum species complex</taxon>
    </lineage>
</organism>